<protein>
    <submittedName>
        <fullName evidence="3">Serine protease family S33 putative</fullName>
    </submittedName>
</protein>
<feature type="chain" id="PRO_5003263566" evidence="2">
    <location>
        <begin position="21"/>
        <end position="656"/>
    </location>
</feature>
<keyword evidence="2" id="KW-0732">Signal</keyword>
<feature type="transmembrane region" description="Helical" evidence="1">
    <location>
        <begin position="592"/>
        <end position="616"/>
    </location>
</feature>
<evidence type="ECO:0000256" key="1">
    <source>
        <dbReference type="SAM" id="Phobius"/>
    </source>
</evidence>
<proteinExistence type="predicted"/>
<accession>F0WRD4</accession>
<feature type="signal peptide" evidence="2">
    <location>
        <begin position="1"/>
        <end position="20"/>
    </location>
</feature>
<name>F0WRD4_9STRA</name>
<dbReference type="HOGENOM" id="CLU_017880_2_0_1"/>
<keyword evidence="1" id="KW-0472">Membrane</keyword>
<keyword evidence="3" id="KW-0645">Protease</keyword>
<keyword evidence="1" id="KW-1133">Transmembrane helix</keyword>
<dbReference type="GO" id="GO:0008233">
    <property type="term" value="F:peptidase activity"/>
    <property type="evidence" value="ECO:0007669"/>
    <property type="project" value="UniProtKB-KW"/>
</dbReference>
<dbReference type="AlphaFoldDB" id="F0WRD4"/>
<organism evidence="3">
    <name type="scientific">Albugo laibachii Nc14</name>
    <dbReference type="NCBI Taxonomy" id="890382"/>
    <lineage>
        <taxon>Eukaryota</taxon>
        <taxon>Sar</taxon>
        <taxon>Stramenopiles</taxon>
        <taxon>Oomycota</taxon>
        <taxon>Peronosporomycetes</taxon>
        <taxon>Albuginales</taxon>
        <taxon>Albuginaceae</taxon>
        <taxon>Albugo</taxon>
    </lineage>
</organism>
<gene>
    <name evidence="3" type="primary">AlNc14C212G8939</name>
    <name evidence="3" type="ORF">ALNC14_100410</name>
</gene>
<keyword evidence="1" id="KW-0812">Transmembrane</keyword>
<dbReference type="GO" id="GO:0006508">
    <property type="term" value="P:proteolysis"/>
    <property type="evidence" value="ECO:0007669"/>
    <property type="project" value="UniProtKB-KW"/>
</dbReference>
<evidence type="ECO:0000256" key="2">
    <source>
        <dbReference type="SAM" id="SignalP"/>
    </source>
</evidence>
<dbReference type="SUPFAM" id="SSF53474">
    <property type="entry name" value="alpha/beta-Hydrolases"/>
    <property type="match status" value="1"/>
</dbReference>
<reference evidence="3" key="1">
    <citation type="journal article" date="2011" name="PLoS Biol.">
        <title>Gene gain and loss during evolution of obligate parasitism in the white rust pathogen of Arabidopsis thaliana.</title>
        <authorList>
            <person name="Kemen E."/>
            <person name="Gardiner A."/>
            <person name="Schultz-Larsen T."/>
            <person name="Kemen A.C."/>
            <person name="Balmuth A.L."/>
            <person name="Robert-Seilaniantz A."/>
            <person name="Bailey K."/>
            <person name="Holub E."/>
            <person name="Studholme D.J."/>
            <person name="Maclean D."/>
            <person name="Jones J.D."/>
        </authorList>
    </citation>
    <scope>NUCLEOTIDE SEQUENCE</scope>
</reference>
<dbReference type="EMBL" id="FR824257">
    <property type="protein sequence ID" value="CCA23897.1"/>
    <property type="molecule type" value="Genomic_DNA"/>
</dbReference>
<evidence type="ECO:0000313" key="3">
    <source>
        <dbReference type="EMBL" id="CCA23897.1"/>
    </source>
</evidence>
<dbReference type="InterPro" id="IPR029058">
    <property type="entry name" value="AB_hydrolase_fold"/>
</dbReference>
<keyword evidence="3" id="KW-0378">Hydrolase</keyword>
<reference evidence="3" key="2">
    <citation type="submission" date="2011-02" db="EMBL/GenBank/DDBJ databases">
        <authorList>
            <person name="MacLean D."/>
        </authorList>
    </citation>
    <scope>NUCLEOTIDE SEQUENCE</scope>
</reference>
<sequence>MSLYLIVVVHTLTQFAVTLGQFVPSSFYKVQSWYPCTTNVKAPNVPMECGTVLAPLCYNGICDSDLTITVGVQRIKALKSSVVEKNVWVLPDYNPALGRSQIHHQMTQIYTALQGTVNVYTMEVRGSGTHGTALSCTKSDPKSRIQPGDVPECAKQITETYGTNLNPFSIHSTSLDIVTFLVRYQSGTSVFLYGVGFGALRIHHIRQYQLPFVTGYLLDSILPHQTDGHAYISNIDQTSGLIGQEYLMQCASQDSCASNFKDRDVVKTLEETLSAADASNPTACINTVAAKWKSVRPYDFNKPFSHILRMLLGRIMLNEEVRTLLPAILLRIHRCDPEDVPVIAYFMQKFFMDRELETENIPLVYDLITFSELWEKPVPSKEVLQSRFTDQLISVGLMYDQMDRYCAFQSDNSPMCLEGQTLRRIPSQDSSLQYTPKRLKTATRQSSASVLLFHGTQNPLALHRDTERYYDTINAASKKLVTFPFGTHNILAKPSSPSESTATSSCGLQIFASYIDRNGKLDDIDTSCTSDLALSWSASGNISEWYLRTPNAFDGGIDMEKDSLGDDIWMDTIMKLFLESNGDCESFCSKDAYQITVICIGVALTLVCLGALILYIRWRSMKRLRDEEQKLQFGHSHRVWSSPDCFMSTPRSVTYM</sequence>